<dbReference type="EMBL" id="CAIIXF020000001">
    <property type="protein sequence ID" value="CAH1774163.1"/>
    <property type="molecule type" value="Genomic_DNA"/>
</dbReference>
<feature type="non-terminal residue" evidence="1">
    <location>
        <position position="113"/>
    </location>
</feature>
<proteinExistence type="predicted"/>
<dbReference type="CDD" id="cd00063">
    <property type="entry name" value="FN3"/>
    <property type="match status" value="1"/>
</dbReference>
<protein>
    <submittedName>
        <fullName evidence="1">Uncharacterized protein</fullName>
    </submittedName>
</protein>
<comment type="caution">
    <text evidence="1">The sequence shown here is derived from an EMBL/GenBank/DDBJ whole genome shotgun (WGS) entry which is preliminary data.</text>
</comment>
<reference evidence="1" key="1">
    <citation type="submission" date="2022-03" db="EMBL/GenBank/DDBJ databases">
        <authorList>
            <person name="Martin C."/>
        </authorList>
    </citation>
    <scope>NUCLEOTIDE SEQUENCE</scope>
</reference>
<name>A0A8J1UBA5_OWEFU</name>
<sequence length="113" mass="13133">YAVNKVKLIVESSVAINVKANSKSIICIYENLKHFLPSNAIQNMRWLVLFFIHLSKKPIYYLIPVVPYAVNKVKLIVESSVAINVTWEPNGDKSISPIMYRVLYKRDDKHQWQ</sequence>
<dbReference type="Proteomes" id="UP000749559">
    <property type="component" value="Unassembled WGS sequence"/>
</dbReference>
<dbReference type="OrthoDB" id="6147633at2759"/>
<accession>A0A8J1UBA5</accession>
<organism evidence="1 2">
    <name type="scientific">Owenia fusiformis</name>
    <name type="common">Polychaete worm</name>
    <dbReference type="NCBI Taxonomy" id="6347"/>
    <lineage>
        <taxon>Eukaryota</taxon>
        <taxon>Metazoa</taxon>
        <taxon>Spiralia</taxon>
        <taxon>Lophotrochozoa</taxon>
        <taxon>Annelida</taxon>
        <taxon>Polychaeta</taxon>
        <taxon>Sedentaria</taxon>
        <taxon>Canalipalpata</taxon>
        <taxon>Sabellida</taxon>
        <taxon>Oweniida</taxon>
        <taxon>Oweniidae</taxon>
        <taxon>Owenia</taxon>
    </lineage>
</organism>
<feature type="non-terminal residue" evidence="1">
    <location>
        <position position="1"/>
    </location>
</feature>
<evidence type="ECO:0000313" key="2">
    <source>
        <dbReference type="Proteomes" id="UP000749559"/>
    </source>
</evidence>
<evidence type="ECO:0000313" key="1">
    <source>
        <dbReference type="EMBL" id="CAH1774163.1"/>
    </source>
</evidence>
<dbReference type="InterPro" id="IPR003961">
    <property type="entry name" value="FN3_dom"/>
</dbReference>
<keyword evidence="2" id="KW-1185">Reference proteome</keyword>
<gene>
    <name evidence="1" type="ORF">OFUS_LOCUS1677</name>
</gene>
<dbReference type="AlphaFoldDB" id="A0A8J1UBA5"/>